<dbReference type="PANTHER" id="PTHR21666:SF270">
    <property type="entry name" value="MUREIN HYDROLASE ACTIVATOR ENVC"/>
    <property type="match status" value="1"/>
</dbReference>
<dbReference type="RefSeq" id="WP_091687310.1">
    <property type="nucleotide sequence ID" value="NZ_BAABFM010000007.1"/>
</dbReference>
<accession>A0A1I5GWY7</accession>
<dbReference type="GO" id="GO:0004222">
    <property type="term" value="F:metalloendopeptidase activity"/>
    <property type="evidence" value="ECO:0007669"/>
    <property type="project" value="TreeGrafter"/>
</dbReference>
<dbReference type="Gene3D" id="2.70.70.10">
    <property type="entry name" value="Glucose Permease (Domain IIA)"/>
    <property type="match status" value="1"/>
</dbReference>
<evidence type="ECO:0000313" key="4">
    <source>
        <dbReference type="EMBL" id="SFO40336.1"/>
    </source>
</evidence>
<dbReference type="CDD" id="cd12797">
    <property type="entry name" value="M23_peptidase"/>
    <property type="match status" value="1"/>
</dbReference>
<dbReference type="AlphaFoldDB" id="A0A1I5GWY7"/>
<dbReference type="InterPro" id="IPR050570">
    <property type="entry name" value="Cell_wall_metabolism_enzyme"/>
</dbReference>
<feature type="compositionally biased region" description="Polar residues" evidence="1">
    <location>
        <begin position="116"/>
        <end position="141"/>
    </location>
</feature>
<keyword evidence="2" id="KW-0812">Transmembrane</keyword>
<dbReference type="Proteomes" id="UP000198806">
    <property type="component" value="Unassembled WGS sequence"/>
</dbReference>
<organism evidence="4 5">
    <name type="scientific">Anaerocolumna aminovalerica</name>
    <dbReference type="NCBI Taxonomy" id="1527"/>
    <lineage>
        <taxon>Bacteria</taxon>
        <taxon>Bacillati</taxon>
        <taxon>Bacillota</taxon>
        <taxon>Clostridia</taxon>
        <taxon>Lachnospirales</taxon>
        <taxon>Lachnospiraceae</taxon>
        <taxon>Anaerocolumna</taxon>
    </lineage>
</organism>
<evidence type="ECO:0000259" key="3">
    <source>
        <dbReference type="Pfam" id="PF01551"/>
    </source>
</evidence>
<keyword evidence="2" id="KW-1133">Transmembrane helix</keyword>
<dbReference type="SUPFAM" id="SSF51261">
    <property type="entry name" value="Duplicated hybrid motif"/>
    <property type="match status" value="1"/>
</dbReference>
<keyword evidence="5" id="KW-1185">Reference proteome</keyword>
<dbReference type="STRING" id="1527.SAMN04489757_12313"/>
<dbReference type="OrthoDB" id="1938544at2"/>
<reference evidence="4 5" key="1">
    <citation type="submission" date="2016-10" db="EMBL/GenBank/DDBJ databases">
        <authorList>
            <person name="de Groot N.N."/>
        </authorList>
    </citation>
    <scope>NUCLEOTIDE SEQUENCE [LARGE SCALE GENOMIC DNA]</scope>
    <source>
        <strain evidence="4 5">DSM 1283</strain>
    </source>
</reference>
<dbReference type="InterPro" id="IPR016047">
    <property type="entry name" value="M23ase_b-sheet_dom"/>
</dbReference>
<dbReference type="PANTHER" id="PTHR21666">
    <property type="entry name" value="PEPTIDASE-RELATED"/>
    <property type="match status" value="1"/>
</dbReference>
<evidence type="ECO:0000256" key="1">
    <source>
        <dbReference type="SAM" id="MobiDB-lite"/>
    </source>
</evidence>
<gene>
    <name evidence="4" type="ORF">SAMN04489757_12313</name>
</gene>
<dbReference type="EMBL" id="FOWD01000023">
    <property type="protein sequence ID" value="SFO40336.1"/>
    <property type="molecule type" value="Genomic_DNA"/>
</dbReference>
<feature type="transmembrane region" description="Helical" evidence="2">
    <location>
        <begin position="15"/>
        <end position="34"/>
    </location>
</feature>
<name>A0A1I5GWY7_9FIRM</name>
<evidence type="ECO:0000313" key="5">
    <source>
        <dbReference type="Proteomes" id="UP000198806"/>
    </source>
</evidence>
<evidence type="ECO:0000256" key="2">
    <source>
        <dbReference type="SAM" id="Phobius"/>
    </source>
</evidence>
<feature type="region of interest" description="Disordered" evidence="1">
    <location>
        <begin position="61"/>
        <end position="100"/>
    </location>
</feature>
<protein>
    <submittedName>
        <fullName evidence="4">Peptidase family M23</fullName>
    </submittedName>
</protein>
<proteinExistence type="predicted"/>
<feature type="region of interest" description="Disordered" evidence="1">
    <location>
        <begin position="116"/>
        <end position="146"/>
    </location>
</feature>
<dbReference type="InterPro" id="IPR011055">
    <property type="entry name" value="Dup_hybrid_motif"/>
</dbReference>
<feature type="compositionally biased region" description="Polar residues" evidence="1">
    <location>
        <begin position="65"/>
        <end position="87"/>
    </location>
</feature>
<feature type="domain" description="M23ase beta-sheet core" evidence="3">
    <location>
        <begin position="196"/>
        <end position="291"/>
    </location>
</feature>
<dbReference type="Pfam" id="PF01551">
    <property type="entry name" value="Peptidase_M23"/>
    <property type="match status" value="1"/>
</dbReference>
<keyword evidence="2" id="KW-0472">Membrane</keyword>
<sequence length="296" mass="32003">MKKHNLAEFFKSKSFYALLCVGALAIVTIAMVGLNRTSERNKNQNLVDLNEPIISDVADGEIDSNQDANQPDNNNTNPSDVANNMGNGQMEVAEGDSETPLTDGSLLEFDVYEETQNTASGETAATSENAGNSVAQSANTAETEKQEEVKAVMQPATLNFNVDNGLLWPVTGNVIMNYSMDRVIYFETLEQFKTNPAIIIDAEVGTEVLSAAKGKITSITDEDETGLTVTASIGNGYSLVYGQLEDVTAKVGDIIEEGKVIGKVAKPSKYYSVEGSNLYFQVLKDEETMNPMALLR</sequence>